<comment type="caution">
    <text evidence="2">The sequence shown here is derived from an EMBL/GenBank/DDBJ whole genome shotgun (WGS) entry which is preliminary data.</text>
</comment>
<dbReference type="AlphaFoldDB" id="A0A1Q9G787"/>
<accession>A0A1Q9G787</accession>
<dbReference type="RefSeq" id="WP_075768099.1">
    <property type="nucleotide sequence ID" value="NZ_MJIL01000099.1"/>
</dbReference>
<sequence length="182" mass="19830">MVKRLIPKFLFVAVAGFAGSMNSIAEDDLQALVARAKSAAPAEISGKATVIVDGKEVIKGTNGWVCLPNTFPDDGMPMCNDPVWMEMLDAMVNKKDFKADRIGISYMLQGDLGAGVSNSDPYHSDPKKADDYVEMGAHLMIIVPEEMLKGLTDDPSNGGPYIMWKDTPYRHIMVPISPKPLN</sequence>
<name>A0A1Q9G787_9GAMM</name>
<evidence type="ECO:0000256" key="1">
    <source>
        <dbReference type="SAM" id="SignalP"/>
    </source>
</evidence>
<feature type="signal peptide" evidence="1">
    <location>
        <begin position="1"/>
        <end position="25"/>
    </location>
</feature>
<organism evidence="2 3">
    <name type="scientific">Photobacterium proteolyticum</name>
    <dbReference type="NCBI Taxonomy" id="1903952"/>
    <lineage>
        <taxon>Bacteria</taxon>
        <taxon>Pseudomonadati</taxon>
        <taxon>Pseudomonadota</taxon>
        <taxon>Gammaproteobacteria</taxon>
        <taxon>Vibrionales</taxon>
        <taxon>Vibrionaceae</taxon>
        <taxon>Photobacterium</taxon>
    </lineage>
</organism>
<dbReference type="Proteomes" id="UP000186905">
    <property type="component" value="Unassembled WGS sequence"/>
</dbReference>
<evidence type="ECO:0000313" key="3">
    <source>
        <dbReference type="Proteomes" id="UP000186905"/>
    </source>
</evidence>
<evidence type="ECO:0000313" key="2">
    <source>
        <dbReference type="EMBL" id="OLQ70099.1"/>
    </source>
</evidence>
<proteinExistence type="predicted"/>
<keyword evidence="3" id="KW-1185">Reference proteome</keyword>
<dbReference type="STRING" id="1903952.BIT28_11250"/>
<gene>
    <name evidence="2" type="ORF">BIT28_11250</name>
</gene>
<keyword evidence="1" id="KW-0732">Signal</keyword>
<dbReference type="EMBL" id="MJIL01000099">
    <property type="protein sequence ID" value="OLQ70099.1"/>
    <property type="molecule type" value="Genomic_DNA"/>
</dbReference>
<protein>
    <submittedName>
        <fullName evidence="2">Uncharacterized protein</fullName>
    </submittedName>
</protein>
<feature type="chain" id="PRO_5013090660" evidence="1">
    <location>
        <begin position="26"/>
        <end position="182"/>
    </location>
</feature>
<reference evidence="2 3" key="1">
    <citation type="submission" date="2016-09" db="EMBL/GenBank/DDBJ databases">
        <title>Photobacterium proteolyticum sp. nov. a protease producing bacterium isolated from ocean sediments of Laizhou Bay.</title>
        <authorList>
            <person name="Li Y."/>
        </authorList>
    </citation>
    <scope>NUCLEOTIDE SEQUENCE [LARGE SCALE GENOMIC DNA]</scope>
    <source>
        <strain evidence="2 3">13-12</strain>
    </source>
</reference>